<keyword evidence="9 19" id="KW-0812">Transmembrane</keyword>
<keyword evidence="14" id="KW-0443">Lipid metabolism</keyword>
<dbReference type="InterPro" id="IPR015422">
    <property type="entry name" value="PyrdxlP-dep_Trfase_small"/>
</dbReference>
<name>H2XQD5_CIOIN</name>
<keyword evidence="12" id="KW-0746">Sphingolipid metabolism</keyword>
<dbReference type="Proteomes" id="UP000008144">
    <property type="component" value="Chromosome 4"/>
</dbReference>
<dbReference type="InterPro" id="IPR004839">
    <property type="entry name" value="Aminotransferase_I/II_large"/>
</dbReference>
<dbReference type="AlphaFoldDB" id="H2XQD5"/>
<evidence type="ECO:0000256" key="4">
    <source>
        <dbReference type="ARBA" id="ARBA00004760"/>
    </source>
</evidence>
<comment type="catalytic activity">
    <reaction evidence="17">
        <text>L-serine + hexadecanoyl-CoA + H(+) = 3-oxosphinganine + CO2 + CoA</text>
        <dbReference type="Rhea" id="RHEA:14761"/>
        <dbReference type="ChEBI" id="CHEBI:15378"/>
        <dbReference type="ChEBI" id="CHEBI:16526"/>
        <dbReference type="ChEBI" id="CHEBI:33384"/>
        <dbReference type="ChEBI" id="CHEBI:57287"/>
        <dbReference type="ChEBI" id="CHEBI:57379"/>
        <dbReference type="ChEBI" id="CHEBI:58299"/>
        <dbReference type="EC" id="2.3.1.50"/>
    </reaction>
</comment>
<dbReference type="GO" id="GO:0017059">
    <property type="term" value="C:serine palmitoyltransferase complex"/>
    <property type="evidence" value="ECO:0000318"/>
    <property type="project" value="GO_Central"/>
</dbReference>
<comment type="subcellular location">
    <subcellularLocation>
        <location evidence="2">Endoplasmic reticulum</location>
    </subcellularLocation>
    <subcellularLocation>
        <location evidence="3">Membrane</location>
    </subcellularLocation>
</comment>
<evidence type="ECO:0000256" key="3">
    <source>
        <dbReference type="ARBA" id="ARBA00004370"/>
    </source>
</evidence>
<evidence type="ECO:0000256" key="11">
    <source>
        <dbReference type="ARBA" id="ARBA00022898"/>
    </source>
</evidence>
<evidence type="ECO:0000256" key="5">
    <source>
        <dbReference type="ARBA" id="ARBA00004991"/>
    </source>
</evidence>
<dbReference type="InterPro" id="IPR001917">
    <property type="entry name" value="Aminotrans_II_pyridoxalP_BS"/>
</dbReference>
<evidence type="ECO:0000256" key="9">
    <source>
        <dbReference type="ARBA" id="ARBA00022692"/>
    </source>
</evidence>
<dbReference type="OMA" id="FFTRHMY"/>
<evidence type="ECO:0000256" key="7">
    <source>
        <dbReference type="ARBA" id="ARBA00013220"/>
    </source>
</evidence>
<evidence type="ECO:0000256" key="14">
    <source>
        <dbReference type="ARBA" id="ARBA00023098"/>
    </source>
</evidence>
<evidence type="ECO:0000256" key="12">
    <source>
        <dbReference type="ARBA" id="ARBA00022919"/>
    </source>
</evidence>
<reference evidence="21" key="2">
    <citation type="journal article" date="2008" name="Genome Biol.">
        <title>Improved genome assembly and evidence-based global gene model set for the chordate Ciona intestinalis: new insight into intron and operon populations.</title>
        <authorList>
            <person name="Satou Y."/>
            <person name="Mineta K."/>
            <person name="Ogasawara M."/>
            <person name="Sasakura Y."/>
            <person name="Shoguchi E."/>
            <person name="Ueno K."/>
            <person name="Yamada L."/>
            <person name="Matsumoto J."/>
            <person name="Wasserscheid J."/>
            <person name="Dewar K."/>
            <person name="Wiley G.B."/>
            <person name="Macmil S.L."/>
            <person name="Roe B.A."/>
            <person name="Zeller R.W."/>
            <person name="Hastings K.E."/>
            <person name="Lemaire P."/>
            <person name="Lindquist E."/>
            <person name="Endo T."/>
            <person name="Hotta K."/>
            <person name="Inaba K."/>
        </authorList>
    </citation>
    <scope>NUCLEOTIDE SEQUENCE [LARGE SCALE GENOMIC DNA]</scope>
    <source>
        <strain evidence="21">wild type</strain>
    </source>
</reference>
<feature type="transmembrane region" description="Helical" evidence="19">
    <location>
        <begin position="29"/>
        <end position="48"/>
    </location>
</feature>
<keyword evidence="16" id="KW-0012">Acyltransferase</keyword>
<evidence type="ECO:0000256" key="6">
    <source>
        <dbReference type="ARBA" id="ARBA00008392"/>
    </source>
</evidence>
<dbReference type="PANTHER" id="PTHR13693">
    <property type="entry name" value="CLASS II AMINOTRANSFERASE/8-AMINO-7-OXONONANOATE SYNTHASE"/>
    <property type="match status" value="1"/>
</dbReference>
<dbReference type="GeneTree" id="ENSGT00940000168104"/>
<sequence>ENGFKRPAKLQQMDSPLKQFQEDFEPTPLYMAIITYINYGVITLFGFLRDFLRKHGFEKNHASAEAGDMDGFVSLYASFENFYTRNIYNRLHDVFNRPICSAPGPVIKIMEREFSQSGWSYKFTGKVLDGIVNLGSYNYLGFAENSGVCAEASIKAIQQYGNGVCSSRCEVGNLDIHAELEEKMARYLDVDACVTFGMGFATNSMNIPCLVGKGCLILSDELNHASLVLGCRLSGANVTIFKHNDMKDLELKLRNAIVNGQPRGYRPWRKILIIVEGVYSMEGSIINLPEVLKLKKKYKAYVFLDEAHSIGALGATGRGVTEYFGIHPKEVDVMMGTFTKSFGAAGGYIAGTKSLVEHLRAKSHSACYATSMAPPVCRQILSSLEVISATEEGKRRIQKLASNCKMFRQGLKKLGFIVYGNDDSPVVPALIYSPCKVGAFSREMLSRGFGVVVVGFPATPIVEARVRFCISAALTEKNLQDALDAISSIGDILQIKYKK</sequence>
<dbReference type="GO" id="GO:0046512">
    <property type="term" value="P:sphingosine biosynthetic process"/>
    <property type="evidence" value="ECO:0000318"/>
    <property type="project" value="GO_Central"/>
</dbReference>
<evidence type="ECO:0000256" key="10">
    <source>
        <dbReference type="ARBA" id="ARBA00022824"/>
    </source>
</evidence>
<dbReference type="GO" id="GO:0005783">
    <property type="term" value="C:endoplasmic reticulum"/>
    <property type="evidence" value="ECO:0007669"/>
    <property type="project" value="UniProtKB-SubCell"/>
</dbReference>
<evidence type="ECO:0000256" key="18">
    <source>
        <dbReference type="RuleBase" id="RU003693"/>
    </source>
</evidence>
<reference evidence="22" key="1">
    <citation type="journal article" date="2002" name="Science">
        <title>The draft genome of Ciona intestinalis: insights into chordate and vertebrate origins.</title>
        <authorList>
            <person name="Dehal P."/>
            <person name="Satou Y."/>
            <person name="Campbell R.K."/>
            <person name="Chapman J."/>
            <person name="Degnan B."/>
            <person name="De Tomaso A."/>
            <person name="Davidson B."/>
            <person name="Di Gregorio A."/>
            <person name="Gelpke M."/>
            <person name="Goodstein D.M."/>
            <person name="Harafuji N."/>
            <person name="Hastings K.E."/>
            <person name="Ho I."/>
            <person name="Hotta K."/>
            <person name="Huang W."/>
            <person name="Kawashima T."/>
            <person name="Lemaire P."/>
            <person name="Martinez D."/>
            <person name="Meinertzhagen I.A."/>
            <person name="Necula S."/>
            <person name="Nonaka M."/>
            <person name="Putnam N."/>
            <person name="Rash S."/>
            <person name="Saiga H."/>
            <person name="Satake M."/>
            <person name="Terry A."/>
            <person name="Yamada L."/>
            <person name="Wang H.G."/>
            <person name="Awazu S."/>
            <person name="Azumi K."/>
            <person name="Boore J."/>
            <person name="Branno M."/>
            <person name="Chin-Bow S."/>
            <person name="DeSantis R."/>
            <person name="Doyle S."/>
            <person name="Francino P."/>
            <person name="Keys D.N."/>
            <person name="Haga S."/>
            <person name="Hayashi H."/>
            <person name="Hino K."/>
            <person name="Imai K.S."/>
            <person name="Inaba K."/>
            <person name="Kano S."/>
            <person name="Kobayashi K."/>
            <person name="Kobayashi M."/>
            <person name="Lee B.I."/>
            <person name="Makabe K.W."/>
            <person name="Manohar C."/>
            <person name="Matassi G."/>
            <person name="Medina M."/>
            <person name="Mochizuki Y."/>
            <person name="Mount S."/>
            <person name="Morishita T."/>
            <person name="Miura S."/>
            <person name="Nakayama A."/>
            <person name="Nishizaka S."/>
            <person name="Nomoto H."/>
            <person name="Ohta F."/>
            <person name="Oishi K."/>
            <person name="Rigoutsos I."/>
            <person name="Sano M."/>
            <person name="Sasaki A."/>
            <person name="Sasakura Y."/>
            <person name="Shoguchi E."/>
            <person name="Shin-i T."/>
            <person name="Spagnuolo A."/>
            <person name="Stainier D."/>
            <person name="Suzuki M.M."/>
            <person name="Tassy O."/>
            <person name="Takatori N."/>
            <person name="Tokuoka M."/>
            <person name="Yagi K."/>
            <person name="Yoshizaki F."/>
            <person name="Wada S."/>
            <person name="Zhang C."/>
            <person name="Hyatt P.D."/>
            <person name="Larimer F."/>
            <person name="Detter C."/>
            <person name="Doggett N."/>
            <person name="Glavina T."/>
            <person name="Hawkins T."/>
            <person name="Richardson P."/>
            <person name="Lucas S."/>
            <person name="Kohara Y."/>
            <person name="Levine M."/>
            <person name="Satoh N."/>
            <person name="Rokhsar D.S."/>
        </authorList>
    </citation>
    <scope>NUCLEOTIDE SEQUENCE [LARGE SCALE GENOMIC DNA]</scope>
</reference>
<dbReference type="CDD" id="cd06454">
    <property type="entry name" value="KBL_like"/>
    <property type="match status" value="1"/>
</dbReference>
<feature type="domain" description="Aminotransferase class I/classII large" evidence="20">
    <location>
        <begin position="131"/>
        <end position="486"/>
    </location>
</feature>
<dbReference type="GO" id="GO:0046513">
    <property type="term" value="P:ceramide biosynthetic process"/>
    <property type="evidence" value="ECO:0000318"/>
    <property type="project" value="GO_Central"/>
</dbReference>
<evidence type="ECO:0000256" key="17">
    <source>
        <dbReference type="ARBA" id="ARBA00048528"/>
    </source>
</evidence>
<dbReference type="InterPro" id="IPR050087">
    <property type="entry name" value="AON_synthase_class-II"/>
</dbReference>
<dbReference type="EMBL" id="EAAA01001983">
    <property type="status" value="NOT_ANNOTATED_CDS"/>
    <property type="molecule type" value="Genomic_DNA"/>
</dbReference>
<dbReference type="Gene3D" id="3.40.640.10">
    <property type="entry name" value="Type I PLP-dependent aspartate aminotransferase-like (Major domain)"/>
    <property type="match status" value="1"/>
</dbReference>
<reference evidence="21" key="3">
    <citation type="submission" date="2025-08" db="UniProtKB">
        <authorList>
            <consortium name="Ensembl"/>
        </authorList>
    </citation>
    <scope>IDENTIFICATION</scope>
</reference>
<proteinExistence type="inferred from homology"/>
<organism evidence="21 22">
    <name type="scientific">Ciona intestinalis</name>
    <name type="common">Transparent sea squirt</name>
    <name type="synonym">Ascidia intestinalis</name>
    <dbReference type="NCBI Taxonomy" id="7719"/>
    <lineage>
        <taxon>Eukaryota</taxon>
        <taxon>Metazoa</taxon>
        <taxon>Chordata</taxon>
        <taxon>Tunicata</taxon>
        <taxon>Ascidiacea</taxon>
        <taxon>Phlebobranchia</taxon>
        <taxon>Cionidae</taxon>
        <taxon>Ciona</taxon>
    </lineage>
</organism>
<dbReference type="GO" id="GO:0030170">
    <property type="term" value="F:pyridoxal phosphate binding"/>
    <property type="evidence" value="ECO:0007669"/>
    <property type="project" value="InterPro"/>
</dbReference>
<comment type="similarity">
    <text evidence="6 18">Belongs to the class-II pyridoxal-phosphate-dependent aminotransferase family.</text>
</comment>
<dbReference type="InterPro" id="IPR015424">
    <property type="entry name" value="PyrdxlP-dep_Trfase"/>
</dbReference>
<dbReference type="STRING" id="7719.ENSCINP00000031869"/>
<protein>
    <recommendedName>
        <fullName evidence="7">serine C-palmitoyltransferase</fullName>
        <ecNumber evidence="7">2.3.1.50</ecNumber>
    </recommendedName>
</protein>
<dbReference type="PROSITE" id="PS00599">
    <property type="entry name" value="AA_TRANSFER_CLASS_2"/>
    <property type="match status" value="1"/>
</dbReference>
<dbReference type="Pfam" id="PF00155">
    <property type="entry name" value="Aminotran_1_2"/>
    <property type="match status" value="1"/>
</dbReference>
<reference evidence="21" key="4">
    <citation type="submission" date="2025-09" db="UniProtKB">
        <authorList>
            <consortium name="Ensembl"/>
        </authorList>
    </citation>
    <scope>IDENTIFICATION</scope>
</reference>
<dbReference type="PANTHER" id="PTHR13693:SF3">
    <property type="entry name" value="LD36009P"/>
    <property type="match status" value="1"/>
</dbReference>
<dbReference type="FunCoup" id="H2XQD5">
    <property type="interactions" value="30"/>
</dbReference>
<dbReference type="HOGENOM" id="CLU_015846_7_1_1"/>
<comment type="pathway">
    <text evidence="4">Lipid metabolism; sphingolipid metabolism.</text>
</comment>
<evidence type="ECO:0000256" key="2">
    <source>
        <dbReference type="ARBA" id="ARBA00004240"/>
    </source>
</evidence>
<dbReference type="GO" id="GO:0004758">
    <property type="term" value="F:serine C-palmitoyltransferase activity"/>
    <property type="evidence" value="ECO:0000318"/>
    <property type="project" value="GO_Central"/>
</dbReference>
<dbReference type="FunFam" id="3.40.640.10:FF:000047">
    <property type="entry name" value="serine palmitoyltransferase 2 isoform X1"/>
    <property type="match status" value="1"/>
</dbReference>
<keyword evidence="13 19" id="KW-1133">Transmembrane helix</keyword>
<keyword evidence="15 19" id="KW-0472">Membrane</keyword>
<dbReference type="GO" id="GO:0016020">
    <property type="term" value="C:membrane"/>
    <property type="evidence" value="ECO:0007669"/>
    <property type="project" value="UniProtKB-SubCell"/>
</dbReference>
<evidence type="ECO:0000256" key="8">
    <source>
        <dbReference type="ARBA" id="ARBA00022679"/>
    </source>
</evidence>
<comment type="pathway">
    <text evidence="5">Sphingolipid metabolism.</text>
</comment>
<dbReference type="EC" id="2.3.1.50" evidence="7"/>
<evidence type="ECO:0000256" key="19">
    <source>
        <dbReference type="SAM" id="Phobius"/>
    </source>
</evidence>
<evidence type="ECO:0000313" key="22">
    <source>
        <dbReference type="Proteomes" id="UP000008144"/>
    </source>
</evidence>
<keyword evidence="8" id="KW-0808">Transferase</keyword>
<keyword evidence="11 18" id="KW-0663">Pyridoxal phosphate</keyword>
<dbReference type="SUPFAM" id="SSF53383">
    <property type="entry name" value="PLP-dependent transferases"/>
    <property type="match status" value="1"/>
</dbReference>
<keyword evidence="22" id="KW-1185">Reference proteome</keyword>
<dbReference type="Gene3D" id="3.90.1150.10">
    <property type="entry name" value="Aspartate Aminotransferase, domain 1"/>
    <property type="match status" value="1"/>
</dbReference>
<accession>H2XQD5</accession>
<comment type="cofactor">
    <cofactor evidence="1 18">
        <name>pyridoxal 5'-phosphate</name>
        <dbReference type="ChEBI" id="CHEBI:597326"/>
    </cofactor>
</comment>
<evidence type="ECO:0000256" key="15">
    <source>
        <dbReference type="ARBA" id="ARBA00023136"/>
    </source>
</evidence>
<evidence type="ECO:0000259" key="20">
    <source>
        <dbReference type="Pfam" id="PF00155"/>
    </source>
</evidence>
<evidence type="ECO:0000313" key="21">
    <source>
        <dbReference type="Ensembl" id="ENSCINP00000031869.1"/>
    </source>
</evidence>
<evidence type="ECO:0000256" key="1">
    <source>
        <dbReference type="ARBA" id="ARBA00001933"/>
    </source>
</evidence>
<evidence type="ECO:0000256" key="16">
    <source>
        <dbReference type="ARBA" id="ARBA00023315"/>
    </source>
</evidence>
<dbReference type="InterPro" id="IPR015421">
    <property type="entry name" value="PyrdxlP-dep_Trfase_major"/>
</dbReference>
<keyword evidence="10" id="KW-0256">Endoplasmic reticulum</keyword>
<evidence type="ECO:0000256" key="13">
    <source>
        <dbReference type="ARBA" id="ARBA00022989"/>
    </source>
</evidence>
<dbReference type="Ensembl" id="ENSCINT00000032902.1">
    <property type="protein sequence ID" value="ENSCINP00000031869.1"/>
    <property type="gene ID" value="ENSCING00000024266.1"/>
</dbReference>
<dbReference type="InParanoid" id="H2XQD5"/>